<dbReference type="RefSeq" id="WP_307038641.1">
    <property type="nucleotide sequence ID" value="NZ_JAUSYY010000001.1"/>
</dbReference>
<gene>
    <name evidence="1" type="ORF">QFZ26_000210</name>
</gene>
<comment type="caution">
    <text evidence="1">The sequence shown here is derived from an EMBL/GenBank/DDBJ whole genome shotgun (WGS) entry which is preliminary data.</text>
</comment>
<organism evidence="1 2">
    <name type="scientific">Agromyces ramosus</name>
    <dbReference type="NCBI Taxonomy" id="33879"/>
    <lineage>
        <taxon>Bacteria</taxon>
        <taxon>Bacillati</taxon>
        <taxon>Actinomycetota</taxon>
        <taxon>Actinomycetes</taxon>
        <taxon>Micrococcales</taxon>
        <taxon>Microbacteriaceae</taxon>
        <taxon>Agromyces</taxon>
    </lineage>
</organism>
<keyword evidence="2" id="KW-1185">Reference proteome</keyword>
<name>A0ABU0R3J6_9MICO</name>
<dbReference type="Proteomes" id="UP001239083">
    <property type="component" value="Unassembled WGS sequence"/>
</dbReference>
<protein>
    <recommendedName>
        <fullName evidence="3">DUF2004 domain-containing protein</fullName>
    </recommendedName>
</protein>
<evidence type="ECO:0000313" key="1">
    <source>
        <dbReference type="EMBL" id="MDQ0892655.1"/>
    </source>
</evidence>
<evidence type="ECO:0008006" key="3">
    <source>
        <dbReference type="Google" id="ProtNLM"/>
    </source>
</evidence>
<evidence type="ECO:0000313" key="2">
    <source>
        <dbReference type="Proteomes" id="UP001239083"/>
    </source>
</evidence>
<proteinExistence type="predicted"/>
<reference evidence="1 2" key="1">
    <citation type="submission" date="2023-07" db="EMBL/GenBank/DDBJ databases">
        <title>Comparative genomics of wheat-associated soil bacteria to identify genetic determinants of phenazine resistance.</title>
        <authorList>
            <person name="Mouncey N."/>
        </authorList>
    </citation>
    <scope>NUCLEOTIDE SEQUENCE [LARGE SCALE GENOMIC DNA]</scope>
    <source>
        <strain evidence="1 2">V3I3</strain>
    </source>
</reference>
<dbReference type="EMBL" id="JAUSYY010000001">
    <property type="protein sequence ID" value="MDQ0892655.1"/>
    <property type="molecule type" value="Genomic_DNA"/>
</dbReference>
<sequence>MAIEHDYFGLIGDYWSERKEYGDQEVEVVLDADSDTVSTASLDAAATMVGELELIDDELRNAFVGELDGNGSVVSFLTAVLDGDDAEAAGAMITRESGDRQIDALRSLSLVRVDLRPDADGDGEIFAEFEYGLAPDEIDARLVASIDIGRAVVDVRFDA</sequence>
<accession>A0ABU0R3J6</accession>